<evidence type="ECO:0000256" key="1">
    <source>
        <dbReference type="SAM" id="Phobius"/>
    </source>
</evidence>
<accession>A0A9P6F4G5</accession>
<evidence type="ECO:0000313" key="2">
    <source>
        <dbReference type="EMBL" id="KAF9542689.1"/>
    </source>
</evidence>
<protein>
    <submittedName>
        <fullName evidence="2">Uncharacterized protein</fullName>
    </submittedName>
</protein>
<keyword evidence="3" id="KW-1185">Reference proteome</keyword>
<dbReference type="AlphaFoldDB" id="A0A9P6F4G5"/>
<proteinExistence type="predicted"/>
<evidence type="ECO:0000313" key="3">
    <source>
        <dbReference type="Proteomes" id="UP000723463"/>
    </source>
</evidence>
<dbReference type="EMBL" id="JAAAXW010000132">
    <property type="protein sequence ID" value="KAF9542689.1"/>
    <property type="molecule type" value="Genomic_DNA"/>
</dbReference>
<dbReference type="Proteomes" id="UP000723463">
    <property type="component" value="Unassembled WGS sequence"/>
</dbReference>
<organism evidence="2 3">
    <name type="scientific">Mortierella hygrophila</name>
    <dbReference type="NCBI Taxonomy" id="979708"/>
    <lineage>
        <taxon>Eukaryota</taxon>
        <taxon>Fungi</taxon>
        <taxon>Fungi incertae sedis</taxon>
        <taxon>Mucoromycota</taxon>
        <taxon>Mortierellomycotina</taxon>
        <taxon>Mortierellomycetes</taxon>
        <taxon>Mortierellales</taxon>
        <taxon>Mortierellaceae</taxon>
        <taxon>Mortierella</taxon>
    </lineage>
</organism>
<sequence>MWTPNCKNPKTMISPRCLLYSIVNTIQGVAQRYLADGYFQEVYVPQTNITVDETIIHFVGISKHRYHIKDKPMPVGNKVLALRAAAGLLRHARPLDQAQQCFYLSCESTGAFTTMHDATAVANIFYSLSAKANTDTIHKAFAEYQVGRTVPVTESYNTSKSLFKILERGIVGMIALFLFKILLFGC</sequence>
<gene>
    <name evidence="2" type="ORF">EC957_001744</name>
</gene>
<keyword evidence="1" id="KW-0812">Transmembrane</keyword>
<feature type="transmembrane region" description="Helical" evidence="1">
    <location>
        <begin position="165"/>
        <end position="185"/>
    </location>
</feature>
<keyword evidence="1" id="KW-1133">Transmembrane helix</keyword>
<name>A0A9P6F4G5_9FUNG</name>
<comment type="caution">
    <text evidence="2">The sequence shown here is derived from an EMBL/GenBank/DDBJ whole genome shotgun (WGS) entry which is preliminary data.</text>
</comment>
<keyword evidence="1" id="KW-0472">Membrane</keyword>
<reference evidence="2" key="1">
    <citation type="journal article" date="2020" name="Fungal Divers.">
        <title>Resolving the Mortierellaceae phylogeny through synthesis of multi-gene phylogenetics and phylogenomics.</title>
        <authorList>
            <person name="Vandepol N."/>
            <person name="Liber J."/>
            <person name="Desiro A."/>
            <person name="Na H."/>
            <person name="Kennedy M."/>
            <person name="Barry K."/>
            <person name="Grigoriev I.V."/>
            <person name="Miller A.N."/>
            <person name="O'Donnell K."/>
            <person name="Stajich J.E."/>
            <person name="Bonito G."/>
        </authorList>
    </citation>
    <scope>NUCLEOTIDE SEQUENCE</scope>
    <source>
        <strain evidence="2">NRRL 2591</strain>
    </source>
</reference>